<feature type="domain" description="PASTA" evidence="2">
    <location>
        <begin position="173"/>
        <end position="237"/>
    </location>
</feature>
<dbReference type="AlphaFoldDB" id="A0A7C0ZM29"/>
<dbReference type="CDD" id="cd06577">
    <property type="entry name" value="PASTA_pknB"/>
    <property type="match status" value="3"/>
</dbReference>
<evidence type="ECO:0000313" key="3">
    <source>
        <dbReference type="EMBL" id="HDI83844.1"/>
    </source>
</evidence>
<protein>
    <submittedName>
        <fullName evidence="3">PASTA domain-containing protein</fullName>
    </submittedName>
</protein>
<dbReference type="SMART" id="SM00740">
    <property type="entry name" value="PASTA"/>
    <property type="match status" value="3"/>
</dbReference>
<dbReference type="Pfam" id="PF03793">
    <property type="entry name" value="PASTA"/>
    <property type="match status" value="3"/>
</dbReference>
<keyword evidence="1" id="KW-0472">Membrane</keyword>
<evidence type="ECO:0000256" key="1">
    <source>
        <dbReference type="SAM" id="Phobius"/>
    </source>
</evidence>
<feature type="domain" description="PASTA" evidence="2">
    <location>
        <begin position="32"/>
        <end position="98"/>
    </location>
</feature>
<organism evidence="3">
    <name type="scientific">candidate division WOR-3 bacterium</name>
    <dbReference type="NCBI Taxonomy" id="2052148"/>
    <lineage>
        <taxon>Bacteria</taxon>
        <taxon>Bacteria division WOR-3</taxon>
    </lineage>
</organism>
<dbReference type="Proteomes" id="UP000885847">
    <property type="component" value="Unassembled WGS sequence"/>
</dbReference>
<reference evidence="3" key="1">
    <citation type="journal article" date="2020" name="mSystems">
        <title>Genome- and Community-Level Interaction Insights into Carbon Utilization and Element Cycling Functions of Hydrothermarchaeota in Hydrothermal Sediment.</title>
        <authorList>
            <person name="Zhou Z."/>
            <person name="Liu Y."/>
            <person name="Xu W."/>
            <person name="Pan J."/>
            <person name="Luo Z.H."/>
            <person name="Li M."/>
        </authorList>
    </citation>
    <scope>NUCLEOTIDE SEQUENCE [LARGE SCALE GENOMIC DNA]</scope>
    <source>
        <strain evidence="3">HyVt-102</strain>
    </source>
</reference>
<evidence type="ECO:0000259" key="2">
    <source>
        <dbReference type="PROSITE" id="PS51178"/>
    </source>
</evidence>
<dbReference type="EMBL" id="DQWE01000402">
    <property type="protein sequence ID" value="HDI83844.1"/>
    <property type="molecule type" value="Genomic_DNA"/>
</dbReference>
<sequence>MIGKKLLYTIIGSFFLGFLFFYFIFPLFLSYGKVKKVSELKNTEVKRAMNILQSMELKGVVVDSVYSNVIKRGRVVKTIPPAGKKIRFGKKVKLIISRGGERVPFPDVRGKPAEEARKLLMDTGLNNIIVMNVPVSPEEAKKYKEGYVIDVSPDSTDSVEKGEKITLYVAKIQEEVFLMPNLVGLNIEEAKQTLKRYKLVLGDVKTISSGDSFVILQNPLPGIEVVYGETVSVVLGKKK</sequence>
<proteinExistence type="predicted"/>
<gene>
    <name evidence="3" type="ORF">ENF18_08665</name>
</gene>
<name>A0A7C0ZM29_UNCW3</name>
<keyword evidence="1" id="KW-1133">Transmembrane helix</keyword>
<feature type="domain" description="PASTA" evidence="2">
    <location>
        <begin position="99"/>
        <end position="171"/>
    </location>
</feature>
<accession>A0A7C0ZM29</accession>
<dbReference type="PROSITE" id="PS51178">
    <property type="entry name" value="PASTA"/>
    <property type="match status" value="3"/>
</dbReference>
<comment type="caution">
    <text evidence="3">The sequence shown here is derived from an EMBL/GenBank/DDBJ whole genome shotgun (WGS) entry which is preliminary data.</text>
</comment>
<feature type="transmembrane region" description="Helical" evidence="1">
    <location>
        <begin position="6"/>
        <end position="31"/>
    </location>
</feature>
<keyword evidence="1" id="KW-0812">Transmembrane</keyword>
<dbReference type="Gene3D" id="3.30.10.20">
    <property type="match status" value="3"/>
</dbReference>
<dbReference type="InterPro" id="IPR005543">
    <property type="entry name" value="PASTA_dom"/>
</dbReference>